<protein>
    <submittedName>
        <fullName evidence="3">Uncharacterized protein</fullName>
    </submittedName>
</protein>
<name>A0A9P6K7Y9_9FUNG</name>
<feature type="compositionally biased region" description="Low complexity" evidence="1">
    <location>
        <begin position="171"/>
        <end position="191"/>
    </location>
</feature>
<feature type="transmembrane region" description="Helical" evidence="2">
    <location>
        <begin position="526"/>
        <end position="546"/>
    </location>
</feature>
<feature type="compositionally biased region" description="Low complexity" evidence="1">
    <location>
        <begin position="91"/>
        <end position="104"/>
    </location>
</feature>
<feature type="region of interest" description="Disordered" evidence="1">
    <location>
        <begin position="386"/>
        <end position="441"/>
    </location>
</feature>
<organism evidence="3 4">
    <name type="scientific">Mortierella hygrophila</name>
    <dbReference type="NCBI Taxonomy" id="979708"/>
    <lineage>
        <taxon>Eukaryota</taxon>
        <taxon>Fungi</taxon>
        <taxon>Fungi incertae sedis</taxon>
        <taxon>Mucoromycota</taxon>
        <taxon>Mortierellomycotina</taxon>
        <taxon>Mortierellomycetes</taxon>
        <taxon>Mortierellales</taxon>
        <taxon>Mortierellaceae</taxon>
        <taxon>Mortierella</taxon>
    </lineage>
</organism>
<proteinExistence type="predicted"/>
<keyword evidence="2" id="KW-0812">Transmembrane</keyword>
<dbReference type="AlphaFoldDB" id="A0A9P6K7Y9"/>
<feature type="region of interest" description="Disordered" evidence="1">
    <location>
        <begin position="553"/>
        <end position="573"/>
    </location>
</feature>
<dbReference type="Proteomes" id="UP000723463">
    <property type="component" value="Unassembled WGS sequence"/>
</dbReference>
<evidence type="ECO:0000313" key="4">
    <source>
        <dbReference type="Proteomes" id="UP000723463"/>
    </source>
</evidence>
<keyword evidence="2" id="KW-1133">Transmembrane helix</keyword>
<feature type="region of interest" description="Disordered" evidence="1">
    <location>
        <begin position="223"/>
        <end position="266"/>
    </location>
</feature>
<feature type="compositionally biased region" description="Polar residues" evidence="1">
    <location>
        <begin position="391"/>
        <end position="417"/>
    </location>
</feature>
<reference evidence="3" key="1">
    <citation type="journal article" date="2020" name="Fungal Divers.">
        <title>Resolving the Mortierellaceae phylogeny through synthesis of multi-gene phylogenetics and phylogenomics.</title>
        <authorList>
            <person name="Vandepol N."/>
            <person name="Liber J."/>
            <person name="Desiro A."/>
            <person name="Na H."/>
            <person name="Kennedy M."/>
            <person name="Barry K."/>
            <person name="Grigoriev I.V."/>
            <person name="Miller A.N."/>
            <person name="O'Donnell K."/>
            <person name="Stajich J.E."/>
            <person name="Bonito G."/>
        </authorList>
    </citation>
    <scope>NUCLEOTIDE SEQUENCE</scope>
    <source>
        <strain evidence="3">NRRL 2591</strain>
    </source>
</reference>
<feature type="compositionally biased region" description="Polar residues" evidence="1">
    <location>
        <begin position="50"/>
        <end position="77"/>
    </location>
</feature>
<keyword evidence="2" id="KW-0472">Membrane</keyword>
<evidence type="ECO:0000313" key="3">
    <source>
        <dbReference type="EMBL" id="KAF9550564.1"/>
    </source>
</evidence>
<feature type="compositionally biased region" description="Polar residues" evidence="1">
    <location>
        <begin position="12"/>
        <end position="29"/>
    </location>
</feature>
<feature type="transmembrane region" description="Helical" evidence="2">
    <location>
        <begin position="199"/>
        <end position="219"/>
    </location>
</feature>
<feature type="region of interest" description="Disordered" evidence="1">
    <location>
        <begin position="169"/>
        <end position="194"/>
    </location>
</feature>
<evidence type="ECO:0000256" key="2">
    <source>
        <dbReference type="SAM" id="Phobius"/>
    </source>
</evidence>
<feature type="compositionally biased region" description="Polar residues" evidence="1">
    <location>
        <begin position="129"/>
        <end position="141"/>
    </location>
</feature>
<keyword evidence="4" id="KW-1185">Reference proteome</keyword>
<evidence type="ECO:0000256" key="1">
    <source>
        <dbReference type="SAM" id="MobiDB-lite"/>
    </source>
</evidence>
<gene>
    <name evidence="3" type="ORF">EC957_000238</name>
</gene>
<accession>A0A9P6K7Y9</accession>
<feature type="region of interest" description="Disordered" evidence="1">
    <location>
        <begin position="1"/>
        <end position="141"/>
    </location>
</feature>
<sequence length="695" mass="75272">MLAPTNNTTTPGSSSDALIHSRSISSSRAPQEANYQIDDDSRASVMVAASPQNTTNGYAVSSTYTTDSPYRTPSTVRSPHGQPSEGSPCTSHLPAYSPALSSSYIPPPSPTPSQLNAYPVPEGTYGKTAFSSHDGANQHNMYQDPYQQTYQQRPYPEPIVLSYPEPELVDTLTPTPEKPKPSSTGSTTKPTNNGRRKKFIWIGSFVILILIGAIVGVVVSMKSKDSDKGSNSSDNSISGKGSSTTSTTPTPTTNTTTGPIRSVPVTVPSTPVTVSYAPVTVPTPTGGGSSGSVVTPKPLPPLPEKGQCPTFFCDDWYWDCRNNVCAQDGNYKAYKMLAPLDPPANGSTTPGSSREVLISNGAPQGPLTAASPQYIDGTIVTPHIGAESPYWTPTTPSRSPHVQSSEYSPSVSNPQAYSPTPASSYVPPPSPIPSQRGAYPVPEGHYYNNNAVIYPSSTDGTSQQYMYQQDPYQQSYLHHQQAYPEPVVRAYPDPVLVDTPITTMKPTKPALASTKKPKSTGRRKKIIWAMVIITIILLAVVIYLVVSMKKNKDSSSEGPSTSGGRVQAPPIPPYPSEKGHCPTFFCHDYYFDTCAGTCRKDSVYQTFIALASRAKTTLEQGQILFLFQYSIGTFHRSPEQKTTAISERLLVFFSRPRGRQATSSTLPQDILRTKIQKYTQPSGRQFRGHLIRLLF</sequence>
<feature type="compositionally biased region" description="Low complexity" evidence="1">
    <location>
        <begin position="1"/>
        <end position="11"/>
    </location>
</feature>
<feature type="compositionally biased region" description="Low complexity" evidence="1">
    <location>
        <begin position="229"/>
        <end position="266"/>
    </location>
</feature>
<comment type="caution">
    <text evidence="3">The sequence shown here is derived from an EMBL/GenBank/DDBJ whole genome shotgun (WGS) entry which is preliminary data.</text>
</comment>
<dbReference type="EMBL" id="JAAAXW010000010">
    <property type="protein sequence ID" value="KAF9550564.1"/>
    <property type="molecule type" value="Genomic_DNA"/>
</dbReference>